<accession>A0A849KXG6</accession>
<proteinExistence type="predicted"/>
<dbReference type="RefSeq" id="WP_171319642.1">
    <property type="nucleotide sequence ID" value="NZ_JABFCY010000024.1"/>
</dbReference>
<protein>
    <submittedName>
        <fullName evidence="1">Uncharacterized protein</fullName>
    </submittedName>
</protein>
<dbReference type="EMBL" id="JABFCY010000024">
    <property type="protein sequence ID" value="NNU63348.1"/>
    <property type="molecule type" value="Genomic_DNA"/>
</dbReference>
<dbReference type="AlphaFoldDB" id="A0A849KXG6"/>
<organism evidence="1 2">
    <name type="scientific">Ochrobactrum soli</name>
    <dbReference type="NCBI Taxonomy" id="2448455"/>
    <lineage>
        <taxon>Bacteria</taxon>
        <taxon>Pseudomonadati</taxon>
        <taxon>Pseudomonadota</taxon>
        <taxon>Alphaproteobacteria</taxon>
        <taxon>Hyphomicrobiales</taxon>
        <taxon>Brucellaceae</taxon>
        <taxon>Brucella/Ochrobactrum group</taxon>
        <taxon>Ochrobactrum</taxon>
    </lineage>
</organism>
<evidence type="ECO:0000313" key="1">
    <source>
        <dbReference type="EMBL" id="NNU63348.1"/>
    </source>
</evidence>
<gene>
    <name evidence="1" type="ORF">HKX02_24275</name>
</gene>
<name>A0A849KXG6_9HYPH</name>
<dbReference type="Proteomes" id="UP000574931">
    <property type="component" value="Unassembled WGS sequence"/>
</dbReference>
<reference evidence="1 2" key="1">
    <citation type="submission" date="2020-05" db="EMBL/GenBank/DDBJ databases">
        <title>Draft Genome Sequence of Ochrobactrum soli Isolated from Stable Fly Gut.</title>
        <authorList>
            <person name="Pileggi M.T."/>
            <person name="Vazhakkala L.J."/>
            <person name="Wong C.N."/>
        </authorList>
    </citation>
    <scope>NUCLEOTIDE SEQUENCE [LARGE SCALE GENOMIC DNA]</scope>
    <source>
        <strain evidence="1 2">MTP-C0764</strain>
    </source>
</reference>
<comment type="caution">
    <text evidence="1">The sequence shown here is derived from an EMBL/GenBank/DDBJ whole genome shotgun (WGS) entry which is preliminary data.</text>
</comment>
<sequence>MKSAGEIIYTYSKCDPAPGKRRWRDDDTGFDVFDSLDEAKADLLELRETIVDDPDDTWSPMQIEKIVLRPMTRANILTLLNHGMEAVVLEHEVLEVVQ</sequence>
<keyword evidence="2" id="KW-1185">Reference proteome</keyword>
<evidence type="ECO:0000313" key="2">
    <source>
        <dbReference type="Proteomes" id="UP000574931"/>
    </source>
</evidence>